<evidence type="ECO:0000313" key="8">
    <source>
        <dbReference type="Proteomes" id="UP001164761"/>
    </source>
</evidence>
<keyword evidence="5 6" id="KW-0949">S-adenosyl-L-methionine</keyword>
<evidence type="ECO:0000256" key="2">
    <source>
        <dbReference type="ARBA" id="ARBA00022552"/>
    </source>
</evidence>
<dbReference type="PIRSF" id="PIRSF003078">
    <property type="entry name" value="GidB"/>
    <property type="match status" value="1"/>
</dbReference>
<dbReference type="Pfam" id="PF02527">
    <property type="entry name" value="GidB"/>
    <property type="match status" value="1"/>
</dbReference>
<dbReference type="PANTHER" id="PTHR31760">
    <property type="entry name" value="S-ADENOSYL-L-METHIONINE-DEPENDENT METHYLTRANSFERASES SUPERFAMILY PROTEIN"/>
    <property type="match status" value="1"/>
</dbReference>
<dbReference type="EC" id="2.1.1.-" evidence="6"/>
<dbReference type="Gene3D" id="3.40.50.150">
    <property type="entry name" value="Vaccinia Virus protein VP39"/>
    <property type="match status" value="1"/>
</dbReference>
<sequence>MLDIPWPKPLTDAQLKKLDAYRRLLLEWNERMNLTAITDEPEVYVKHFYDSLAVLMVPEWNKMARPGLRVMDVGTGAGFPGIPLAIVEEDIEFVLNDALQKRVGFLQAVVDELGLSNVRVIHARSEDLARDVDYRKQFDAVVSRAVARLNILMELMCPFLRVGGVGFSYKGPGFDDERVDGLRAAKRLGARLKEPMTYTLPLEMGARTIVAFEQITPISNTYPRKAGIPQRKPL</sequence>
<dbReference type="Proteomes" id="UP001164761">
    <property type="component" value="Chromosome"/>
</dbReference>
<dbReference type="HAMAP" id="MF_00074">
    <property type="entry name" value="16SrRNA_methyltr_G"/>
    <property type="match status" value="1"/>
</dbReference>
<keyword evidence="4 6" id="KW-0808">Transferase</keyword>
<comment type="function">
    <text evidence="6">Specifically methylates the N7 position of guanine in position 535 of 16S rRNA.</text>
</comment>
<dbReference type="NCBIfam" id="TIGR00138">
    <property type="entry name" value="rsmG_gidB"/>
    <property type="match status" value="1"/>
</dbReference>
<gene>
    <name evidence="6 7" type="primary">rsmG</name>
    <name evidence="7" type="ORF">NZD89_27775</name>
</gene>
<comment type="similarity">
    <text evidence="6">Belongs to the methyltransferase superfamily. RNA methyltransferase RsmG family.</text>
</comment>
<proteinExistence type="inferred from homology"/>
<feature type="binding site" evidence="6">
    <location>
        <begin position="125"/>
        <end position="126"/>
    </location>
    <ligand>
        <name>S-adenosyl-L-methionine</name>
        <dbReference type="ChEBI" id="CHEBI:59789"/>
    </ligand>
</feature>
<keyword evidence="3 6" id="KW-0489">Methyltransferase</keyword>
<keyword evidence="8" id="KW-1185">Reference proteome</keyword>
<accession>A0ABY6ZIL4</accession>
<evidence type="ECO:0000313" key="7">
    <source>
        <dbReference type="EMBL" id="WAH41954.1"/>
    </source>
</evidence>
<evidence type="ECO:0000256" key="4">
    <source>
        <dbReference type="ARBA" id="ARBA00022679"/>
    </source>
</evidence>
<comment type="subcellular location">
    <subcellularLocation>
        <location evidence="6">Cytoplasm</location>
    </subcellularLocation>
</comment>
<keyword evidence="1 6" id="KW-0963">Cytoplasm</keyword>
<organism evidence="7 8">
    <name type="scientific">Alicyclobacillus fastidiosus</name>
    <dbReference type="NCBI Taxonomy" id="392011"/>
    <lineage>
        <taxon>Bacteria</taxon>
        <taxon>Bacillati</taxon>
        <taxon>Bacillota</taxon>
        <taxon>Bacilli</taxon>
        <taxon>Bacillales</taxon>
        <taxon>Alicyclobacillaceae</taxon>
        <taxon>Alicyclobacillus</taxon>
    </lineage>
</organism>
<comment type="caution">
    <text evidence="6">Lacks conserved residue(s) required for the propagation of feature annotation.</text>
</comment>
<dbReference type="SUPFAM" id="SSF53335">
    <property type="entry name" value="S-adenosyl-L-methionine-dependent methyltransferases"/>
    <property type="match status" value="1"/>
</dbReference>
<keyword evidence="2 6" id="KW-0698">rRNA processing</keyword>
<dbReference type="InterPro" id="IPR003682">
    <property type="entry name" value="rRNA_ssu_MeTfrase_G"/>
</dbReference>
<evidence type="ECO:0000256" key="6">
    <source>
        <dbReference type="HAMAP-Rule" id="MF_00074"/>
    </source>
</evidence>
<feature type="binding site" evidence="6">
    <location>
        <position position="144"/>
    </location>
    <ligand>
        <name>S-adenosyl-L-methionine</name>
        <dbReference type="ChEBI" id="CHEBI:59789"/>
    </ligand>
</feature>
<dbReference type="RefSeq" id="WP_268005853.1">
    <property type="nucleotide sequence ID" value="NZ_BSUT01000001.1"/>
</dbReference>
<reference evidence="7" key="1">
    <citation type="submission" date="2022-08" db="EMBL/GenBank/DDBJ databases">
        <title>Alicyclobacillus fastidiosus DSM 17978, complete genome.</title>
        <authorList>
            <person name="Wang Q."/>
            <person name="Cai R."/>
            <person name="Wang Z."/>
        </authorList>
    </citation>
    <scope>NUCLEOTIDE SEQUENCE</scope>
    <source>
        <strain evidence="7">DSM 17978</strain>
    </source>
</reference>
<dbReference type="GO" id="GO:0008168">
    <property type="term" value="F:methyltransferase activity"/>
    <property type="evidence" value="ECO:0007669"/>
    <property type="project" value="UniProtKB-KW"/>
</dbReference>
<dbReference type="InterPro" id="IPR029063">
    <property type="entry name" value="SAM-dependent_MTases_sf"/>
</dbReference>
<dbReference type="GO" id="GO:0032259">
    <property type="term" value="P:methylation"/>
    <property type="evidence" value="ECO:0007669"/>
    <property type="project" value="UniProtKB-KW"/>
</dbReference>
<protein>
    <recommendedName>
        <fullName evidence="6">Ribosomal RNA small subunit methyltransferase G</fullName>
        <ecNumber evidence="6">2.1.1.-</ecNumber>
    </recommendedName>
    <alternativeName>
        <fullName evidence="6">16S rRNA 7-methylguanosine methyltransferase</fullName>
        <shortName evidence="6">16S rRNA m7G methyltransferase</shortName>
    </alternativeName>
</protein>
<dbReference type="CDD" id="cd02440">
    <property type="entry name" value="AdoMet_MTases"/>
    <property type="match status" value="1"/>
</dbReference>
<evidence type="ECO:0000256" key="1">
    <source>
        <dbReference type="ARBA" id="ARBA00022490"/>
    </source>
</evidence>
<dbReference type="EMBL" id="CP104067">
    <property type="protein sequence ID" value="WAH41954.1"/>
    <property type="molecule type" value="Genomic_DNA"/>
</dbReference>
<evidence type="ECO:0000256" key="5">
    <source>
        <dbReference type="ARBA" id="ARBA00022691"/>
    </source>
</evidence>
<name>A0ABY6ZIL4_9BACL</name>
<feature type="binding site" evidence="6">
    <location>
        <position position="79"/>
    </location>
    <ligand>
        <name>S-adenosyl-L-methionine</name>
        <dbReference type="ChEBI" id="CHEBI:59789"/>
    </ligand>
</feature>
<evidence type="ECO:0000256" key="3">
    <source>
        <dbReference type="ARBA" id="ARBA00022603"/>
    </source>
</evidence>
<feature type="binding site" evidence="6">
    <location>
        <position position="74"/>
    </location>
    <ligand>
        <name>S-adenosyl-L-methionine</name>
        <dbReference type="ChEBI" id="CHEBI:59789"/>
    </ligand>
</feature>
<dbReference type="PANTHER" id="PTHR31760:SF0">
    <property type="entry name" value="S-ADENOSYL-L-METHIONINE-DEPENDENT METHYLTRANSFERASES SUPERFAMILY PROTEIN"/>
    <property type="match status" value="1"/>
</dbReference>